<dbReference type="Proteomes" id="UP001205748">
    <property type="component" value="Unassembled WGS sequence"/>
</dbReference>
<evidence type="ECO:0000256" key="5">
    <source>
        <dbReference type="HAMAP-Rule" id="MF_00871"/>
    </source>
</evidence>
<dbReference type="SUPFAM" id="SSF55174">
    <property type="entry name" value="Alpha-L RNA-binding motif"/>
    <property type="match status" value="1"/>
</dbReference>
<dbReference type="SMART" id="SM00363">
    <property type="entry name" value="S4"/>
    <property type="match status" value="1"/>
</dbReference>
<dbReference type="HAMAP" id="MF_00871">
    <property type="entry name" value="RqcP"/>
    <property type="match status" value="1"/>
</dbReference>
<keyword evidence="8" id="KW-1185">Reference proteome</keyword>
<keyword evidence="4 5" id="KW-0648">Protein biosynthesis</keyword>
<accession>A0AAE3HEI2</accession>
<comment type="function">
    <text evidence="5">Key component of the ribosome quality control system (RQC), a ribosome-associated complex that mediates the extraction of incompletely synthesized nascent chains from stalled ribosomes and their subsequent degradation. RqcH recruits Ala-charged tRNA, and with RqcP directs the elongation of stalled nascent chains on 50S ribosomal subunits, leading to non-templated C-terminal alanine extensions (Ala tail). The Ala tail promotes nascent chain degradation. RqcP is associated with the translocation-like movement of the peptidyl-tRNA from the A-site into the P-site.</text>
</comment>
<proteinExistence type="inferred from homology"/>
<dbReference type="GO" id="GO:0019843">
    <property type="term" value="F:rRNA binding"/>
    <property type="evidence" value="ECO:0007669"/>
    <property type="project" value="UniProtKB-UniRule"/>
</dbReference>
<reference evidence="7" key="1">
    <citation type="submission" date="2022-07" db="EMBL/GenBank/DDBJ databases">
        <title>Enhanced cultured diversity of the mouse gut microbiota enables custom-made synthetic communities.</title>
        <authorList>
            <person name="Afrizal A."/>
        </authorList>
    </citation>
    <scope>NUCLEOTIDE SEQUENCE</scope>
    <source>
        <strain evidence="7">DSM 28593</strain>
    </source>
</reference>
<gene>
    <name evidence="5" type="primary">rqcP</name>
    <name evidence="7" type="ORF">NSA47_08555</name>
</gene>
<evidence type="ECO:0000313" key="7">
    <source>
        <dbReference type="EMBL" id="MCR1899035.1"/>
    </source>
</evidence>
<comment type="subunit">
    <text evidence="5">Associates with stalled 50S ribosomal subunits. Binds to RqcH, 23S rRNA and the P-site tRNA. Does not require RqcH for association with 50S subunits.</text>
</comment>
<dbReference type="PROSITE" id="PS50889">
    <property type="entry name" value="S4"/>
    <property type="match status" value="1"/>
</dbReference>
<dbReference type="GO" id="GO:0043023">
    <property type="term" value="F:ribosomal large subunit binding"/>
    <property type="evidence" value="ECO:0007669"/>
    <property type="project" value="UniProtKB-UniRule"/>
</dbReference>
<keyword evidence="2 5" id="KW-0699">rRNA-binding</keyword>
<dbReference type="GO" id="GO:0072344">
    <property type="term" value="P:rescue of stalled ribosome"/>
    <property type="evidence" value="ECO:0007669"/>
    <property type="project" value="UniProtKB-UniRule"/>
</dbReference>
<evidence type="ECO:0000313" key="8">
    <source>
        <dbReference type="Proteomes" id="UP001205748"/>
    </source>
</evidence>
<evidence type="ECO:0000256" key="1">
    <source>
        <dbReference type="ARBA" id="ARBA00022555"/>
    </source>
</evidence>
<feature type="domain" description="RNA-binding S4" evidence="6">
    <location>
        <begin position="1"/>
        <end position="64"/>
    </location>
</feature>
<name>A0AAE3HEI2_9FIRM</name>
<evidence type="ECO:0000256" key="4">
    <source>
        <dbReference type="ARBA" id="ARBA00022917"/>
    </source>
</evidence>
<dbReference type="GO" id="GO:0000049">
    <property type="term" value="F:tRNA binding"/>
    <property type="evidence" value="ECO:0007669"/>
    <property type="project" value="UniProtKB-UniRule"/>
</dbReference>
<dbReference type="Pfam" id="PF01479">
    <property type="entry name" value="S4"/>
    <property type="match status" value="1"/>
</dbReference>
<evidence type="ECO:0000256" key="3">
    <source>
        <dbReference type="ARBA" id="ARBA00022884"/>
    </source>
</evidence>
<evidence type="ECO:0000259" key="6">
    <source>
        <dbReference type="SMART" id="SM00363"/>
    </source>
</evidence>
<comment type="caution">
    <text evidence="7">The sequence shown here is derived from an EMBL/GenBank/DDBJ whole genome shotgun (WGS) entry which is preliminary data.</text>
</comment>
<keyword evidence="1 5" id="KW-0820">tRNA-binding</keyword>
<dbReference type="PIRSF" id="PIRSF038881">
    <property type="entry name" value="RNAbp_HP1423"/>
    <property type="match status" value="1"/>
</dbReference>
<evidence type="ECO:0000256" key="2">
    <source>
        <dbReference type="ARBA" id="ARBA00022730"/>
    </source>
</evidence>
<organism evidence="7 8">
    <name type="scientific">Irregularibacter muris</name>
    <dbReference type="NCBI Taxonomy" id="1796619"/>
    <lineage>
        <taxon>Bacteria</taxon>
        <taxon>Bacillati</taxon>
        <taxon>Bacillota</taxon>
        <taxon>Clostridia</taxon>
        <taxon>Eubacteriales</taxon>
        <taxon>Eubacteriaceae</taxon>
        <taxon>Irregularibacter</taxon>
    </lineage>
</organism>
<protein>
    <recommendedName>
        <fullName evidence="5">RQC P-site tRNA stabilizing factor</fullName>
        <shortName evidence="5">RqcP</shortName>
    </recommendedName>
    <alternativeName>
        <fullName evidence="5">Ribosome-associated protein quality control protein P</fullName>
    </alternativeName>
</protein>
<comment type="similarity">
    <text evidence="5">Belongs to the RqcP family.</text>
</comment>
<dbReference type="InterPro" id="IPR036986">
    <property type="entry name" value="S4_RNA-bd_sf"/>
</dbReference>
<dbReference type="InterPro" id="IPR025490">
    <property type="entry name" value="RqcP"/>
</dbReference>
<dbReference type="EMBL" id="JANKAS010000006">
    <property type="protein sequence ID" value="MCR1899035.1"/>
    <property type="molecule type" value="Genomic_DNA"/>
</dbReference>
<keyword evidence="3 5" id="KW-0694">RNA-binding</keyword>
<sequence>MRLDKYLKNSRLIKRRTIAKEACNSGRIMVNDKVAKASTEVKAGDILTVTLGNNPYKVEILDTPEHVLKDQSKELYRNLD</sequence>
<dbReference type="Gene3D" id="3.10.290.10">
    <property type="entry name" value="RNA-binding S4 domain"/>
    <property type="match status" value="1"/>
</dbReference>
<dbReference type="CDD" id="cd00165">
    <property type="entry name" value="S4"/>
    <property type="match status" value="1"/>
</dbReference>
<dbReference type="AlphaFoldDB" id="A0AAE3HEI2"/>
<dbReference type="InterPro" id="IPR002942">
    <property type="entry name" value="S4_RNA-bd"/>
</dbReference>
<dbReference type="RefSeq" id="WP_257530955.1">
    <property type="nucleotide sequence ID" value="NZ_JANKAS010000006.1"/>
</dbReference>